<evidence type="ECO:0000259" key="1">
    <source>
        <dbReference type="Pfam" id="PF13546"/>
    </source>
</evidence>
<keyword evidence="2" id="KW-0540">Nuclease</keyword>
<gene>
    <name evidence="2" type="ORF">FBZ92_11646</name>
</gene>
<protein>
    <submittedName>
        <fullName evidence="2">DDE superfamily endonuclease</fullName>
    </submittedName>
</protein>
<organism evidence="2 3">
    <name type="scientific">Nitrospirillum amazonense</name>
    <dbReference type="NCBI Taxonomy" id="28077"/>
    <lineage>
        <taxon>Bacteria</taxon>
        <taxon>Pseudomonadati</taxon>
        <taxon>Pseudomonadota</taxon>
        <taxon>Alphaproteobacteria</taxon>
        <taxon>Rhodospirillales</taxon>
        <taxon>Azospirillaceae</taxon>
        <taxon>Nitrospirillum</taxon>
    </lineage>
</organism>
<evidence type="ECO:0000313" key="2">
    <source>
        <dbReference type="EMBL" id="TWB52915.1"/>
    </source>
</evidence>
<name>A0A560I310_9PROT</name>
<dbReference type="Pfam" id="PF13546">
    <property type="entry name" value="DDE_5"/>
    <property type="match status" value="1"/>
</dbReference>
<keyword evidence="2" id="KW-0255">Endonuclease</keyword>
<evidence type="ECO:0000313" key="3">
    <source>
        <dbReference type="Proteomes" id="UP000318050"/>
    </source>
</evidence>
<dbReference type="Proteomes" id="UP000318050">
    <property type="component" value="Unassembled WGS sequence"/>
</dbReference>
<accession>A0A560I310</accession>
<dbReference type="NCBIfam" id="NF033540">
    <property type="entry name" value="transpos_IS701"/>
    <property type="match status" value="1"/>
</dbReference>
<proteinExistence type="predicted"/>
<keyword evidence="2" id="KW-0378">Hydrolase</keyword>
<dbReference type="AlphaFoldDB" id="A0A560I310"/>
<reference evidence="2 3" key="1">
    <citation type="submission" date="2019-06" db="EMBL/GenBank/DDBJ databases">
        <title>Genomic Encyclopedia of Type Strains, Phase IV (KMG-V): Genome sequencing to study the core and pangenomes of soil and plant-associated prokaryotes.</title>
        <authorList>
            <person name="Whitman W."/>
        </authorList>
    </citation>
    <scope>NUCLEOTIDE SEQUENCE [LARGE SCALE GENOMIC DNA]</scope>
    <source>
        <strain evidence="2 3">BR 11140</strain>
    </source>
</reference>
<dbReference type="PANTHER" id="PTHR33627">
    <property type="entry name" value="TRANSPOSASE"/>
    <property type="match status" value="1"/>
</dbReference>
<dbReference type="InterPro" id="IPR012337">
    <property type="entry name" value="RNaseH-like_sf"/>
</dbReference>
<dbReference type="InterPro" id="IPR038721">
    <property type="entry name" value="IS701-like_DDE_dom"/>
</dbReference>
<dbReference type="PANTHER" id="PTHR33627:SF1">
    <property type="entry name" value="TRANSPOSASE"/>
    <property type="match status" value="1"/>
</dbReference>
<dbReference type="GO" id="GO:0004519">
    <property type="term" value="F:endonuclease activity"/>
    <property type="evidence" value="ECO:0007669"/>
    <property type="project" value="UniProtKB-KW"/>
</dbReference>
<dbReference type="SUPFAM" id="SSF53098">
    <property type="entry name" value="Ribonuclease H-like"/>
    <property type="match status" value="1"/>
</dbReference>
<sequence>MGQLVGDDSESRFSAYVEGLVGAIGHADRAAPLRDYCVGLLASDARKSVEPMAAVTAPARVAAQHQSLLHFVGQAPWSDDRVLAQVRELVLPSIERQGPIEAWIIDDTGFPKKGTHSVGVARQYCGQLGKQDNCQIAVSLSLANAYASLPVAWRLYLPEGWASDAARRKKAGVPEEIGFQTKIEIALDQVRAACAAGLPRGAVLDRLTL</sequence>
<dbReference type="EMBL" id="VITT01000016">
    <property type="protein sequence ID" value="TWB52915.1"/>
    <property type="molecule type" value="Genomic_DNA"/>
</dbReference>
<dbReference type="InterPro" id="IPR039365">
    <property type="entry name" value="IS701-like"/>
</dbReference>
<feature type="domain" description="Transposase IS701-like DDE" evidence="1">
    <location>
        <begin position="21"/>
        <end position="204"/>
    </location>
</feature>
<comment type="caution">
    <text evidence="2">The sequence shown here is derived from an EMBL/GenBank/DDBJ whole genome shotgun (WGS) entry which is preliminary data.</text>
</comment>